<dbReference type="Pfam" id="PF13041">
    <property type="entry name" value="PPR_2"/>
    <property type="match status" value="1"/>
</dbReference>
<dbReference type="EMBL" id="CACVBM020000721">
    <property type="protein sequence ID" value="CAA7022660.1"/>
    <property type="molecule type" value="Genomic_DNA"/>
</dbReference>
<evidence type="ECO:0000313" key="4">
    <source>
        <dbReference type="Proteomes" id="UP000467841"/>
    </source>
</evidence>
<dbReference type="InterPro" id="IPR002885">
    <property type="entry name" value="PPR_rpt"/>
</dbReference>
<dbReference type="PANTHER" id="PTHR47926">
    <property type="entry name" value="PENTATRICOPEPTIDE REPEAT-CONTAINING PROTEIN"/>
    <property type="match status" value="1"/>
</dbReference>
<dbReference type="PANTHER" id="PTHR47926:SF485">
    <property type="entry name" value="REPEAT-LIKE SUPERFAMILY PROTEIN, PUTATIVE-RELATED"/>
    <property type="match status" value="1"/>
</dbReference>
<evidence type="ECO:0000256" key="2">
    <source>
        <dbReference type="PROSITE-ProRule" id="PRU00708"/>
    </source>
</evidence>
<comment type="caution">
    <text evidence="3">The sequence shown here is derived from an EMBL/GenBank/DDBJ whole genome shotgun (WGS) entry which is preliminary data.</text>
</comment>
<dbReference type="FunFam" id="1.25.40.10:FF:000242">
    <property type="entry name" value="Pentatricopeptide repeat-containing protein"/>
    <property type="match status" value="1"/>
</dbReference>
<protein>
    <recommendedName>
        <fullName evidence="5">Pentacotripeptide-repeat region of PRORP domain-containing protein</fullName>
    </recommendedName>
</protein>
<dbReference type="PROSITE" id="PS51375">
    <property type="entry name" value="PPR"/>
    <property type="match status" value="3"/>
</dbReference>
<dbReference type="NCBIfam" id="TIGR00756">
    <property type="entry name" value="PPR"/>
    <property type="match status" value="4"/>
</dbReference>
<dbReference type="GO" id="GO:0003723">
    <property type="term" value="F:RNA binding"/>
    <property type="evidence" value="ECO:0007669"/>
    <property type="project" value="InterPro"/>
</dbReference>
<name>A0A6D2IBM8_9BRAS</name>
<dbReference type="Gene3D" id="1.25.40.10">
    <property type="entry name" value="Tetratricopeptide repeat domain"/>
    <property type="match status" value="4"/>
</dbReference>
<dbReference type="AlphaFoldDB" id="A0A6D2IBM8"/>
<accession>A0A6D2IBM8</accession>
<proteinExistence type="predicted"/>
<feature type="repeat" description="PPR" evidence="2">
    <location>
        <begin position="282"/>
        <end position="316"/>
    </location>
</feature>
<evidence type="ECO:0008006" key="5">
    <source>
        <dbReference type="Google" id="ProtNLM"/>
    </source>
</evidence>
<dbReference type="Pfam" id="PF20431">
    <property type="entry name" value="E_motif"/>
    <property type="match status" value="1"/>
</dbReference>
<gene>
    <name evidence="3" type="ORF">MERR_LOCUS9895</name>
</gene>
<evidence type="ECO:0000313" key="3">
    <source>
        <dbReference type="EMBL" id="CAA7022660.1"/>
    </source>
</evidence>
<feature type="repeat" description="PPR" evidence="2">
    <location>
        <begin position="416"/>
        <end position="450"/>
    </location>
</feature>
<dbReference type="GO" id="GO:0009451">
    <property type="term" value="P:RNA modification"/>
    <property type="evidence" value="ECO:0007669"/>
    <property type="project" value="InterPro"/>
</dbReference>
<organism evidence="3 4">
    <name type="scientific">Microthlaspi erraticum</name>
    <dbReference type="NCBI Taxonomy" id="1685480"/>
    <lineage>
        <taxon>Eukaryota</taxon>
        <taxon>Viridiplantae</taxon>
        <taxon>Streptophyta</taxon>
        <taxon>Embryophyta</taxon>
        <taxon>Tracheophyta</taxon>
        <taxon>Spermatophyta</taxon>
        <taxon>Magnoliopsida</taxon>
        <taxon>eudicotyledons</taxon>
        <taxon>Gunneridae</taxon>
        <taxon>Pentapetalae</taxon>
        <taxon>rosids</taxon>
        <taxon>malvids</taxon>
        <taxon>Brassicales</taxon>
        <taxon>Brassicaceae</taxon>
        <taxon>Coluteocarpeae</taxon>
        <taxon>Microthlaspi</taxon>
    </lineage>
</organism>
<dbReference type="InterPro" id="IPR046848">
    <property type="entry name" value="E_motif"/>
</dbReference>
<dbReference type="InterPro" id="IPR046960">
    <property type="entry name" value="PPR_At4g14850-like_plant"/>
</dbReference>
<reference evidence="3" key="1">
    <citation type="submission" date="2020-01" db="EMBL/GenBank/DDBJ databases">
        <authorList>
            <person name="Mishra B."/>
        </authorList>
    </citation>
    <scope>NUCLEOTIDE SEQUENCE [LARGE SCALE GENOMIC DNA]</scope>
</reference>
<dbReference type="Proteomes" id="UP000467841">
    <property type="component" value="Unassembled WGS sequence"/>
</dbReference>
<feature type="repeat" description="PPR" evidence="2">
    <location>
        <begin position="220"/>
        <end position="254"/>
    </location>
</feature>
<keyword evidence="1" id="KW-0677">Repeat</keyword>
<dbReference type="OrthoDB" id="185373at2759"/>
<dbReference type="Pfam" id="PF01535">
    <property type="entry name" value="PPR"/>
    <property type="match status" value="6"/>
</dbReference>
<sequence length="607" mass="68268">MSMNLGLFRSRGRGSSMSLDKFIECRKNLSKPSPRLWPDDPQPRKTHLDEQGRTVVEIHHPMLQKLESLRSVNEFDQLYAQIVVSGLLQHSLVSGRVIKKLCTCFHSVSRAVSVFDSVDEPDAFLGNTILNCFVNLKQPFGALSFYYEKMVLHNHYTFPLMAKVCSEIGFVKDGEKIHALALKQGFDSDLFVRNSLIHMYSVFGRMRDAHKVFDDGSVLDLVSLNLMIDGYVKDGQVIIARMLFDEMPERDVFTWNSMLSGYARMQDMEAARCLFEAMPSPDAVSWNCMIDGYAAAGDVTMAREFFDRMPRRNVVSWSTILALYVRNKNYAESLRLFEVLIDKGDGLKPNKACITSALTACANLGRIDTGKRIHLYVTSNGVKPDLLLSTALLTMYGKCGAMDMAREVFDGMGERSVVSWNSMIIGYGMHGDGEKALEMVMEMEKDGDVVPNGATLVCCLSACVNAGMVLEGWWVYDRLTRIYGVEPRVEHHGCLVNLLGLAGLTKDSEEMREESQSVLSSCWTVSNPEVGEILAKRLVRLQPSDIGPYVLLSYLYAVDGKWEDVEKVRRMMMVNEKKLCMVSSSSYMTKIVYSMLCEIGFQLKVSI</sequence>
<evidence type="ECO:0000256" key="1">
    <source>
        <dbReference type="ARBA" id="ARBA00022737"/>
    </source>
</evidence>
<keyword evidence="4" id="KW-1185">Reference proteome</keyword>
<dbReference type="InterPro" id="IPR011990">
    <property type="entry name" value="TPR-like_helical_dom_sf"/>
</dbReference>